<reference evidence="4" key="1">
    <citation type="submission" date="2025-08" db="UniProtKB">
        <authorList>
            <consortium name="Ensembl"/>
        </authorList>
    </citation>
    <scope>IDENTIFICATION</scope>
</reference>
<dbReference type="CDD" id="cd00096">
    <property type="entry name" value="Ig"/>
    <property type="match status" value="2"/>
</dbReference>
<feature type="domain" description="Ig-like" evidence="3">
    <location>
        <begin position="240"/>
        <end position="311"/>
    </location>
</feature>
<evidence type="ECO:0000313" key="4">
    <source>
        <dbReference type="Ensembl" id="ENSMAMP00000000523.1"/>
    </source>
</evidence>
<feature type="compositionally biased region" description="Polar residues" evidence="1">
    <location>
        <begin position="542"/>
        <end position="553"/>
    </location>
</feature>
<dbReference type="Proteomes" id="UP000261640">
    <property type="component" value="Unplaced"/>
</dbReference>
<dbReference type="PANTHER" id="PTHR46013:SF4">
    <property type="entry name" value="B-CELL RECEPTOR CD22-RELATED"/>
    <property type="match status" value="1"/>
</dbReference>
<dbReference type="InterPro" id="IPR003599">
    <property type="entry name" value="Ig_sub"/>
</dbReference>
<dbReference type="Pfam" id="PF13927">
    <property type="entry name" value="Ig_3"/>
    <property type="match status" value="1"/>
</dbReference>
<dbReference type="InParanoid" id="A0A3Q3KIK7"/>
<accession>A0A3Q3KIK7</accession>
<dbReference type="Ensembl" id="ENSMAMT00000000533.2">
    <property type="protein sequence ID" value="ENSMAMP00000000523.1"/>
    <property type="gene ID" value="ENSMAMG00000000362.2"/>
</dbReference>
<dbReference type="STRING" id="205130.ENSMAMP00000000523"/>
<feature type="transmembrane region" description="Helical" evidence="2">
    <location>
        <begin position="434"/>
        <end position="456"/>
    </location>
</feature>
<evidence type="ECO:0000256" key="1">
    <source>
        <dbReference type="SAM" id="MobiDB-lite"/>
    </source>
</evidence>
<name>A0A3Q3KIK7_9TELE</name>
<dbReference type="InterPro" id="IPR007110">
    <property type="entry name" value="Ig-like_dom"/>
</dbReference>
<reference evidence="4" key="2">
    <citation type="submission" date="2025-09" db="UniProtKB">
        <authorList>
            <consortium name="Ensembl"/>
        </authorList>
    </citation>
    <scope>IDENTIFICATION</scope>
</reference>
<dbReference type="InterPro" id="IPR036179">
    <property type="entry name" value="Ig-like_dom_sf"/>
</dbReference>
<sequence>MRGNREEIPSHFCFSHYKIYKHHTISSKSVCHSWLIVIMDSWILMILVIIPGVWSGDWRVTFKSHCALKGESVLIKCEYDYPYGHIVTSVSWSKAKLVSGHWRLFSLSSLPSPPDHKYVGNYRGDCSLEIRNVQHTDEGGYFFSFVTTLSRWRSKTYSYLTVKDLIADVPSTVTEGDDVRLTCMSGCPTATTIVWFKDGELIQNPVFKARREDTGSYYCATWGQERVRSASVALNVQYAPKNVTLTVSPSGDVRRGSSVTFSCSSHASPPVTQSGYSLYKDGQLISSGLNHTISDMQPNHSGWYHCQARNNISRMGVDLINSTKVHIIVQYGPMNTRVSVDPPDVVVGSSVNLTCSSVASPAADNYTWYKRTDSLRSTSLLQVGSGQVLSLQVVEKSHSGAYLCVARNSLGENNSTEVLLTLKEMAYGRQPLQALPVLAGIGASVFLTFVIILFFWRKHRDTEKKQTGEPDFSFSGSSNSTSNEESESVYANVYMLPHSLPPVTAAQDITSAPQRNSHYEHDVLIEDEVTYSAVTIKPRNPSHLNNRVPQNPRSRPEEHDVIYATVVKSS</sequence>
<feature type="domain" description="Ig-like" evidence="3">
    <location>
        <begin position="333"/>
        <end position="421"/>
    </location>
</feature>
<dbReference type="PANTHER" id="PTHR46013">
    <property type="entry name" value="VASCULAR CELL ADHESION MOLECULE 1"/>
    <property type="match status" value="1"/>
</dbReference>
<organism evidence="4 5">
    <name type="scientific">Mastacembelus armatus</name>
    <name type="common">zig-zag eel</name>
    <dbReference type="NCBI Taxonomy" id="205130"/>
    <lineage>
        <taxon>Eukaryota</taxon>
        <taxon>Metazoa</taxon>
        <taxon>Chordata</taxon>
        <taxon>Craniata</taxon>
        <taxon>Vertebrata</taxon>
        <taxon>Euteleostomi</taxon>
        <taxon>Actinopterygii</taxon>
        <taxon>Neopterygii</taxon>
        <taxon>Teleostei</taxon>
        <taxon>Neoteleostei</taxon>
        <taxon>Acanthomorphata</taxon>
        <taxon>Anabantaria</taxon>
        <taxon>Synbranchiformes</taxon>
        <taxon>Mastacembelidae</taxon>
        <taxon>Mastacembelus</taxon>
    </lineage>
</organism>
<feature type="domain" description="Ig-like" evidence="3">
    <location>
        <begin position="164"/>
        <end position="235"/>
    </location>
</feature>
<dbReference type="Pfam" id="PF13895">
    <property type="entry name" value="Ig_2"/>
    <property type="match status" value="1"/>
</dbReference>
<proteinExistence type="predicted"/>
<protein>
    <submittedName>
        <fullName evidence="4">B-cell receptor CD22-like</fullName>
    </submittedName>
</protein>
<dbReference type="InterPro" id="IPR013783">
    <property type="entry name" value="Ig-like_fold"/>
</dbReference>
<dbReference type="SUPFAM" id="SSF48726">
    <property type="entry name" value="Immunoglobulin"/>
    <property type="match status" value="4"/>
</dbReference>
<feature type="transmembrane region" description="Helical" evidence="2">
    <location>
        <begin position="34"/>
        <end position="54"/>
    </location>
</feature>
<dbReference type="Gene3D" id="2.60.40.10">
    <property type="entry name" value="Immunoglobulins"/>
    <property type="match status" value="4"/>
</dbReference>
<evidence type="ECO:0000313" key="5">
    <source>
        <dbReference type="Proteomes" id="UP000261640"/>
    </source>
</evidence>
<evidence type="ECO:0000256" key="2">
    <source>
        <dbReference type="SAM" id="Phobius"/>
    </source>
</evidence>
<dbReference type="PROSITE" id="PS50835">
    <property type="entry name" value="IG_LIKE"/>
    <property type="match status" value="3"/>
</dbReference>
<keyword evidence="5" id="KW-1185">Reference proteome</keyword>
<feature type="region of interest" description="Disordered" evidence="1">
    <location>
        <begin position="536"/>
        <end position="559"/>
    </location>
</feature>
<keyword evidence="2" id="KW-0472">Membrane</keyword>
<keyword evidence="2" id="KW-0812">Transmembrane</keyword>
<evidence type="ECO:0000259" key="3">
    <source>
        <dbReference type="PROSITE" id="PS50835"/>
    </source>
</evidence>
<dbReference type="SMART" id="SM00408">
    <property type="entry name" value="IGc2"/>
    <property type="match status" value="3"/>
</dbReference>
<dbReference type="SMART" id="SM00409">
    <property type="entry name" value="IG"/>
    <property type="match status" value="4"/>
</dbReference>
<dbReference type="InterPro" id="IPR003598">
    <property type="entry name" value="Ig_sub2"/>
</dbReference>
<keyword evidence="2" id="KW-1133">Transmembrane helix</keyword>
<dbReference type="GeneTree" id="ENSGT01010000222294"/>
<dbReference type="AlphaFoldDB" id="A0A3Q3KIK7"/>